<accession>A0A1G6RTS5</accession>
<protein>
    <submittedName>
        <fullName evidence="2">Ribbon-helix-helix protein, copG family</fullName>
    </submittedName>
</protein>
<feature type="domain" description="Ribbon-helix-helix protein CopG" evidence="1">
    <location>
        <begin position="26"/>
        <end position="56"/>
    </location>
</feature>
<evidence type="ECO:0000313" key="2">
    <source>
        <dbReference type="EMBL" id="SDD07833.1"/>
    </source>
</evidence>
<name>A0A1G6RTS5_9EURY</name>
<dbReference type="InterPro" id="IPR002145">
    <property type="entry name" value="CopG"/>
</dbReference>
<dbReference type="GO" id="GO:0006355">
    <property type="term" value="P:regulation of DNA-templated transcription"/>
    <property type="evidence" value="ECO:0007669"/>
    <property type="project" value="InterPro"/>
</dbReference>
<dbReference type="Proteomes" id="UP000324021">
    <property type="component" value="Unassembled WGS sequence"/>
</dbReference>
<sequence length="62" mass="7455">MTFKFNTKEQEQPFKSFRLTISNEILIESIEELRRETGKSDSDIMKEALIRYLEEEEKIVRS</sequence>
<evidence type="ECO:0000259" key="1">
    <source>
        <dbReference type="Pfam" id="PF01402"/>
    </source>
</evidence>
<proteinExistence type="predicted"/>
<organism evidence="2 3">
    <name type="scientific">Natrinema hispanicum</name>
    <dbReference type="NCBI Taxonomy" id="392421"/>
    <lineage>
        <taxon>Archaea</taxon>
        <taxon>Methanobacteriati</taxon>
        <taxon>Methanobacteriota</taxon>
        <taxon>Stenosarchaea group</taxon>
        <taxon>Halobacteria</taxon>
        <taxon>Halobacteriales</taxon>
        <taxon>Natrialbaceae</taxon>
        <taxon>Natrinema</taxon>
    </lineage>
</organism>
<dbReference type="RefSeq" id="WP_149782336.1">
    <property type="nucleotide sequence ID" value="NZ_FMZP01000012.1"/>
</dbReference>
<dbReference type="EMBL" id="FMZP01000012">
    <property type="protein sequence ID" value="SDD07833.1"/>
    <property type="molecule type" value="Genomic_DNA"/>
</dbReference>
<dbReference type="Pfam" id="PF01402">
    <property type="entry name" value="RHH_1"/>
    <property type="match status" value="1"/>
</dbReference>
<evidence type="ECO:0000313" key="3">
    <source>
        <dbReference type="Proteomes" id="UP000324021"/>
    </source>
</evidence>
<dbReference type="AlphaFoldDB" id="A0A1G6RTS5"/>
<gene>
    <name evidence="2" type="ORF">SAMN05192552_101222</name>
</gene>
<reference evidence="2 3" key="1">
    <citation type="submission" date="2016-10" db="EMBL/GenBank/DDBJ databases">
        <authorList>
            <person name="Varghese N."/>
            <person name="Submissions S."/>
        </authorList>
    </citation>
    <scope>NUCLEOTIDE SEQUENCE [LARGE SCALE GENOMIC DNA]</scope>
    <source>
        <strain evidence="2 3">CDM_1</strain>
    </source>
</reference>